<reference evidence="2" key="1">
    <citation type="journal article" date="2019" name="Int. J. Syst. Evol. Microbiol.">
        <title>The Global Catalogue of Microorganisms (GCM) 10K type strain sequencing project: providing services to taxonomists for standard genome sequencing and annotation.</title>
        <authorList>
            <consortium name="The Broad Institute Genomics Platform"/>
            <consortium name="The Broad Institute Genome Sequencing Center for Infectious Disease"/>
            <person name="Wu L."/>
            <person name="Ma J."/>
        </authorList>
    </citation>
    <scope>NUCLEOTIDE SEQUENCE [LARGE SCALE GENOMIC DNA]</scope>
    <source>
        <strain evidence="2">JCM 17440</strain>
    </source>
</reference>
<evidence type="ECO:0000313" key="1">
    <source>
        <dbReference type="EMBL" id="GAA4234781.1"/>
    </source>
</evidence>
<protein>
    <submittedName>
        <fullName evidence="1">Uncharacterized protein</fullName>
    </submittedName>
</protein>
<organism evidence="1 2">
    <name type="scientific">Actinomadura meridiana</name>
    <dbReference type="NCBI Taxonomy" id="559626"/>
    <lineage>
        <taxon>Bacteria</taxon>
        <taxon>Bacillati</taxon>
        <taxon>Actinomycetota</taxon>
        <taxon>Actinomycetes</taxon>
        <taxon>Streptosporangiales</taxon>
        <taxon>Thermomonosporaceae</taxon>
        <taxon>Actinomadura</taxon>
    </lineage>
</organism>
<accession>A0ABP8C7N2</accession>
<comment type="caution">
    <text evidence="1">The sequence shown here is derived from an EMBL/GenBank/DDBJ whole genome shotgun (WGS) entry which is preliminary data.</text>
</comment>
<dbReference type="EMBL" id="BAABAS010000011">
    <property type="protein sequence ID" value="GAA4234781.1"/>
    <property type="molecule type" value="Genomic_DNA"/>
</dbReference>
<proteinExistence type="predicted"/>
<evidence type="ECO:0000313" key="2">
    <source>
        <dbReference type="Proteomes" id="UP001501710"/>
    </source>
</evidence>
<dbReference type="RefSeq" id="WP_344898865.1">
    <property type="nucleotide sequence ID" value="NZ_BAABAS010000011.1"/>
</dbReference>
<gene>
    <name evidence="1" type="ORF">GCM10022254_40470</name>
</gene>
<dbReference type="Proteomes" id="UP001501710">
    <property type="component" value="Unassembled WGS sequence"/>
</dbReference>
<name>A0ABP8C7N2_9ACTN</name>
<sequence>MTCDEVAVDNWYQLAVIRVYGPWLRKDDLVPGDERVRASGRVGHARLILTIRHVEFSERDAPK</sequence>
<keyword evidence="2" id="KW-1185">Reference proteome</keyword>